<protein>
    <submittedName>
        <fullName evidence="4">Cell wall-active antibiotics response protein</fullName>
    </submittedName>
</protein>
<evidence type="ECO:0000313" key="5">
    <source>
        <dbReference type="Proteomes" id="UP000503278"/>
    </source>
</evidence>
<dbReference type="InterPro" id="IPR054331">
    <property type="entry name" value="LiaF_TM"/>
</dbReference>
<reference evidence="4 5" key="1">
    <citation type="submission" date="2020-04" db="EMBL/GenBank/DDBJ databases">
        <title>Genome sequencing of novel species.</title>
        <authorList>
            <person name="Heo J."/>
            <person name="Kim S.-J."/>
            <person name="Kim J.-S."/>
            <person name="Hong S.-B."/>
            <person name="Kwon S.-W."/>
        </authorList>
    </citation>
    <scope>NUCLEOTIDE SEQUENCE [LARGE SCALE GENOMIC DNA]</scope>
    <source>
        <strain evidence="4 5">F39-2</strain>
    </source>
</reference>
<keyword evidence="1" id="KW-1133">Transmembrane helix</keyword>
<feature type="domain" description="Cell wall-active antibiotics response LiaF-like C-terminal" evidence="2">
    <location>
        <begin position="184"/>
        <end position="238"/>
    </location>
</feature>
<gene>
    <name evidence="4" type="ORF">HH214_04480</name>
</gene>
<dbReference type="PANTHER" id="PTHR40763">
    <property type="entry name" value="MEMBRANE PROTEIN-RELATED"/>
    <property type="match status" value="1"/>
</dbReference>
<dbReference type="KEGG" id="mrob:HH214_04480"/>
<sequence>MSIPSYSTPPRQNSKALAGLILVAVGGILLLRQLDLFFFPHWLFTWPVFLIVLGIYIGAKNNFRNVSWFVLVLIGSANLLDDIFPSIDVSDFMWPIGIIAVGIWVILRRNHPTKFGKSKNIKYAPDPIQADYVVKDENFTASDTKEENFTVPPASHPGDDYIEATAVFGSVKKVILSKDFKGGVITNIFGGCELDFTKADINGSVIIDITQLFGGVKMLVPSHWQVTSDIAAVFASIDDKRLPNPAAHNSDKILILKGISVFAGIDIRSF</sequence>
<feature type="transmembrane region" description="Helical" evidence="1">
    <location>
        <begin position="40"/>
        <end position="59"/>
    </location>
</feature>
<evidence type="ECO:0000259" key="3">
    <source>
        <dbReference type="Pfam" id="PF22570"/>
    </source>
</evidence>
<dbReference type="Proteomes" id="UP000503278">
    <property type="component" value="Chromosome"/>
</dbReference>
<dbReference type="PANTHER" id="PTHR40763:SF5">
    <property type="entry name" value="MEMBRANE PROTEIN"/>
    <property type="match status" value="1"/>
</dbReference>
<evidence type="ECO:0000259" key="2">
    <source>
        <dbReference type="Pfam" id="PF09922"/>
    </source>
</evidence>
<feature type="transmembrane region" description="Helical" evidence="1">
    <location>
        <begin position="92"/>
        <end position="107"/>
    </location>
</feature>
<name>A0A7L5DVQ6_9SPHI</name>
<dbReference type="Pfam" id="PF22570">
    <property type="entry name" value="LiaF-TM"/>
    <property type="match status" value="1"/>
</dbReference>
<dbReference type="EMBL" id="CP051682">
    <property type="protein sequence ID" value="QJD95185.1"/>
    <property type="molecule type" value="Genomic_DNA"/>
</dbReference>
<keyword evidence="5" id="KW-1185">Reference proteome</keyword>
<dbReference type="InterPro" id="IPR024425">
    <property type="entry name" value="LiaF-like_C"/>
</dbReference>
<feature type="transmembrane region" description="Helical" evidence="1">
    <location>
        <begin position="66"/>
        <end position="86"/>
    </location>
</feature>
<keyword evidence="1" id="KW-0472">Membrane</keyword>
<proteinExistence type="predicted"/>
<evidence type="ECO:0000313" key="4">
    <source>
        <dbReference type="EMBL" id="QJD95185.1"/>
    </source>
</evidence>
<feature type="domain" description="LiaF transmembrane" evidence="3">
    <location>
        <begin position="18"/>
        <end position="111"/>
    </location>
</feature>
<dbReference type="Pfam" id="PF09922">
    <property type="entry name" value="LiaF-like_C"/>
    <property type="match status" value="1"/>
</dbReference>
<dbReference type="AlphaFoldDB" id="A0A7L5DVQ6"/>
<accession>A0A7L5DVQ6</accession>
<keyword evidence="1" id="KW-0812">Transmembrane</keyword>
<evidence type="ECO:0000256" key="1">
    <source>
        <dbReference type="SAM" id="Phobius"/>
    </source>
</evidence>
<dbReference type="RefSeq" id="WP_169606202.1">
    <property type="nucleotide sequence ID" value="NZ_CP051682.1"/>
</dbReference>
<feature type="transmembrane region" description="Helical" evidence="1">
    <location>
        <begin position="16"/>
        <end position="34"/>
    </location>
</feature>
<organism evidence="4 5">
    <name type="scientific">Mucilaginibacter robiniae</name>
    <dbReference type="NCBI Taxonomy" id="2728022"/>
    <lineage>
        <taxon>Bacteria</taxon>
        <taxon>Pseudomonadati</taxon>
        <taxon>Bacteroidota</taxon>
        <taxon>Sphingobacteriia</taxon>
        <taxon>Sphingobacteriales</taxon>
        <taxon>Sphingobacteriaceae</taxon>
        <taxon>Mucilaginibacter</taxon>
    </lineage>
</organism>